<comment type="caution">
    <text evidence="3">The sequence shown here is derived from an EMBL/GenBank/DDBJ whole genome shotgun (WGS) entry which is preliminary data.</text>
</comment>
<dbReference type="Gene3D" id="2.60.40.2440">
    <property type="entry name" value="Carbohydrate binding type-21 domain"/>
    <property type="match status" value="2"/>
</dbReference>
<feature type="domain" description="CBM21" evidence="2">
    <location>
        <begin position="138"/>
        <end position="258"/>
    </location>
</feature>
<evidence type="ECO:0000313" key="4">
    <source>
        <dbReference type="Proteomes" id="UP001595791"/>
    </source>
</evidence>
<evidence type="ECO:0000259" key="2">
    <source>
        <dbReference type="PROSITE" id="PS51159"/>
    </source>
</evidence>
<protein>
    <recommendedName>
        <fullName evidence="2">CBM21 domain-containing protein</fullName>
    </recommendedName>
</protein>
<dbReference type="InterPro" id="IPR050782">
    <property type="entry name" value="PP1_regulatory_subunit_3"/>
</dbReference>
<keyword evidence="1" id="KW-0732">Signal</keyword>
<gene>
    <name evidence="3" type="ORF">ACFOW7_18080</name>
</gene>
<dbReference type="PANTHER" id="PTHR12307:SF36">
    <property type="entry name" value="GLYCOGEN-BINDING SUBUNIT 76A"/>
    <property type="match status" value="1"/>
</dbReference>
<dbReference type="RefSeq" id="WP_378166977.1">
    <property type="nucleotide sequence ID" value="NZ_JBHSBU010000001.1"/>
</dbReference>
<dbReference type="EMBL" id="JBHSBU010000001">
    <property type="protein sequence ID" value="MFC4161250.1"/>
    <property type="molecule type" value="Genomic_DNA"/>
</dbReference>
<sequence>MAKRFHYLLLSAVLGFAAVAQAADEVKLLRARSVISSKYGFVHQNATFDVKVRNLGYDKQVVLHYREPDGAWQQTKLRYSHPTGPDSEVWLGHVARLDQRNGQPMSPASLEFSISYQVNGVEFRDDNHSRNYRIDSNEGELLFDRVVYNSGYGPVLTNFYGNTLYGNVVLKNIAPEKSVQVVYSVDNWQTVKLANANYSPYFWTGWYSWLPNPSPAGFEVWNYELDIGDANRVDYAIRYGVAGQEYWDNNGGRNYRVEIMR</sequence>
<evidence type="ECO:0000256" key="1">
    <source>
        <dbReference type="SAM" id="SignalP"/>
    </source>
</evidence>
<accession>A0ABV8MV69</accession>
<feature type="chain" id="PRO_5046713123" description="CBM21 domain-containing protein" evidence="1">
    <location>
        <begin position="23"/>
        <end position="261"/>
    </location>
</feature>
<evidence type="ECO:0000313" key="3">
    <source>
        <dbReference type="EMBL" id="MFC4161250.1"/>
    </source>
</evidence>
<organism evidence="3 4">
    <name type="scientific">Chitinimonas lacunae</name>
    <dbReference type="NCBI Taxonomy" id="1963018"/>
    <lineage>
        <taxon>Bacteria</taxon>
        <taxon>Pseudomonadati</taxon>
        <taxon>Pseudomonadota</taxon>
        <taxon>Betaproteobacteria</taxon>
        <taxon>Neisseriales</taxon>
        <taxon>Chitinibacteraceae</taxon>
        <taxon>Chitinimonas</taxon>
    </lineage>
</organism>
<keyword evidence="4" id="KW-1185">Reference proteome</keyword>
<name>A0ABV8MV69_9NEIS</name>
<dbReference type="PANTHER" id="PTHR12307">
    <property type="entry name" value="PROTEIN PHOSPHATASE 1 REGULATORY SUBUNIT"/>
    <property type="match status" value="1"/>
</dbReference>
<reference evidence="4" key="1">
    <citation type="journal article" date="2019" name="Int. J. Syst. Evol. Microbiol.">
        <title>The Global Catalogue of Microorganisms (GCM) 10K type strain sequencing project: providing services to taxonomists for standard genome sequencing and annotation.</title>
        <authorList>
            <consortium name="The Broad Institute Genomics Platform"/>
            <consortium name="The Broad Institute Genome Sequencing Center for Infectious Disease"/>
            <person name="Wu L."/>
            <person name="Ma J."/>
        </authorList>
    </citation>
    <scope>NUCLEOTIDE SEQUENCE [LARGE SCALE GENOMIC DNA]</scope>
    <source>
        <strain evidence="4">LMG 29894</strain>
    </source>
</reference>
<dbReference type="Pfam" id="PF03370">
    <property type="entry name" value="CBM_21"/>
    <property type="match status" value="1"/>
</dbReference>
<proteinExistence type="predicted"/>
<feature type="signal peptide" evidence="1">
    <location>
        <begin position="1"/>
        <end position="22"/>
    </location>
</feature>
<feature type="domain" description="CBM21" evidence="2">
    <location>
        <begin position="18"/>
        <end position="135"/>
    </location>
</feature>
<dbReference type="PROSITE" id="PS51159">
    <property type="entry name" value="CBM21"/>
    <property type="match status" value="2"/>
</dbReference>
<dbReference type="InterPro" id="IPR038175">
    <property type="entry name" value="CBM21_dom_sf"/>
</dbReference>
<dbReference type="Proteomes" id="UP001595791">
    <property type="component" value="Unassembled WGS sequence"/>
</dbReference>
<dbReference type="InterPro" id="IPR005036">
    <property type="entry name" value="CBM21_dom"/>
</dbReference>